<keyword evidence="6" id="KW-0521">NADP</keyword>
<dbReference type="Pfam" id="PF00667">
    <property type="entry name" value="FAD_binding_1"/>
    <property type="match status" value="1"/>
</dbReference>
<dbReference type="FunFam" id="3.40.50.80:FF:000001">
    <property type="entry name" value="NADPH--cytochrome P450 reductase 1"/>
    <property type="match status" value="1"/>
</dbReference>
<evidence type="ECO:0000259" key="9">
    <source>
        <dbReference type="PROSITE" id="PS50902"/>
    </source>
</evidence>
<dbReference type="PRINTS" id="PR00371">
    <property type="entry name" value="FPNCR"/>
</dbReference>
<dbReference type="InterPro" id="IPR017938">
    <property type="entry name" value="Riboflavin_synthase-like_b-brl"/>
</dbReference>
<dbReference type="InterPro" id="IPR001433">
    <property type="entry name" value="OxRdtase_FAD/NAD-bd"/>
</dbReference>
<comment type="cofactor">
    <cofactor evidence="1">
        <name>FMN</name>
        <dbReference type="ChEBI" id="CHEBI:58210"/>
    </cofactor>
</comment>
<dbReference type="EMBL" id="PZQS01000012">
    <property type="protein sequence ID" value="PVD20490.1"/>
    <property type="molecule type" value="Genomic_DNA"/>
</dbReference>
<evidence type="ECO:0000256" key="8">
    <source>
        <dbReference type="SAM" id="MobiDB-lite"/>
    </source>
</evidence>
<dbReference type="PROSITE" id="PS50902">
    <property type="entry name" value="FLAVODOXIN_LIKE"/>
    <property type="match status" value="1"/>
</dbReference>
<dbReference type="PROSITE" id="PS51384">
    <property type="entry name" value="FAD_FR"/>
    <property type="match status" value="1"/>
</dbReference>
<keyword evidence="12" id="KW-1185">Reference proteome</keyword>
<feature type="region of interest" description="Disordered" evidence="8">
    <location>
        <begin position="1007"/>
        <end position="1028"/>
    </location>
</feature>
<dbReference type="InterPro" id="IPR039261">
    <property type="entry name" value="FNR_nucleotide-bd"/>
</dbReference>
<dbReference type="Proteomes" id="UP000245119">
    <property type="component" value="Linkage Group LG12"/>
</dbReference>
<feature type="domain" description="Flavodoxin-like" evidence="9">
    <location>
        <begin position="110"/>
        <end position="253"/>
    </location>
</feature>
<comment type="cofactor">
    <cofactor evidence="2">
        <name>FAD</name>
        <dbReference type="ChEBI" id="CHEBI:57692"/>
    </cofactor>
</comment>
<gene>
    <name evidence="11" type="ORF">C0Q70_18646</name>
</gene>
<dbReference type="GO" id="GO:0005829">
    <property type="term" value="C:cytosol"/>
    <property type="evidence" value="ECO:0007669"/>
    <property type="project" value="TreeGrafter"/>
</dbReference>
<dbReference type="InterPro" id="IPR003097">
    <property type="entry name" value="CysJ-like_FAD-binding"/>
</dbReference>
<reference evidence="11 12" key="1">
    <citation type="submission" date="2018-04" db="EMBL/GenBank/DDBJ databases">
        <title>The genome of golden apple snail Pomacea canaliculata provides insight into stress tolerance and invasive adaptation.</title>
        <authorList>
            <person name="Liu C."/>
            <person name="Liu B."/>
            <person name="Ren Y."/>
            <person name="Zhang Y."/>
            <person name="Wang H."/>
            <person name="Li S."/>
            <person name="Jiang F."/>
            <person name="Yin L."/>
            <person name="Zhang G."/>
            <person name="Qian W."/>
            <person name="Fan W."/>
        </authorList>
    </citation>
    <scope>NUCLEOTIDE SEQUENCE [LARGE SCALE GENOMIC DNA]</scope>
    <source>
        <strain evidence="11">SZHN2017</strain>
        <tissue evidence="11">Muscle</tissue>
    </source>
</reference>
<dbReference type="AlphaFoldDB" id="A0A2T7NH46"/>
<dbReference type="Pfam" id="PF00258">
    <property type="entry name" value="Flavodoxin_1"/>
    <property type="match status" value="1"/>
</dbReference>
<dbReference type="GO" id="GO:0050660">
    <property type="term" value="F:flavin adenine dinucleotide binding"/>
    <property type="evidence" value="ECO:0007669"/>
    <property type="project" value="TreeGrafter"/>
</dbReference>
<evidence type="ECO:0000256" key="3">
    <source>
        <dbReference type="ARBA" id="ARBA00022630"/>
    </source>
</evidence>
<keyword evidence="3" id="KW-0285">Flavoprotein</keyword>
<dbReference type="PRINTS" id="PR00369">
    <property type="entry name" value="FLAVODOXIN"/>
</dbReference>
<evidence type="ECO:0000256" key="6">
    <source>
        <dbReference type="ARBA" id="ARBA00022857"/>
    </source>
</evidence>
<dbReference type="GO" id="GO:0016491">
    <property type="term" value="F:oxidoreductase activity"/>
    <property type="evidence" value="ECO:0007669"/>
    <property type="project" value="UniProtKB-KW"/>
</dbReference>
<dbReference type="InterPro" id="IPR008254">
    <property type="entry name" value="Flavodoxin/NO_synth"/>
</dbReference>
<comment type="caution">
    <text evidence="11">The sequence shown here is derived from an EMBL/GenBank/DDBJ whole genome shotgun (WGS) entry which is preliminary data.</text>
</comment>
<accession>A0A2T7NH46</accession>
<name>A0A2T7NH46_POMCA</name>
<protein>
    <submittedName>
        <fullName evidence="11">Uncharacterized protein</fullName>
    </submittedName>
</protein>
<sequence length="1028" mass="117192">MSRWSWTSSCILDQFSTTEVHTTSAWRLKPGICFLYASEYDIAGLYSAFCNSRRSQRCSRRKLCRALRTRQRPSGGQEQRCHRVQDQVISELSKDKKKYQTRFSEDGRQILILYGTEYGFSEEIAYLLFDRLKCSSENSSEHWQPRVLNVKHHKHIHWELENVCFIVISTSGDGVPPADAREFMSFVMEEASDLSHLGYSVLALGDSSYPHFCRTGRMLDSRMKMVGGQVLITKMEVDGEDWSAVNNWIDAVVSWVLSSAASQLAGPPRRDYLDVSSIEKSDDDGFSRNRPFIATLKNKVLLTRVDNPLTDRETIKCEFDISGSNLRWTSGDALGIYPMNNPSTVTRILFLLHFTGDEMVQAPSHHFSQGTISLKEALLKCYDIKCVPDATYSSLRDLMAHPVHKNPNKMTDELEKEYLATRELIDVLEDLTSCSHSSPTIEQLSSSLHTLRPLQPRFYSIASSPLLDNSTVTVIAAVVRYTAGGRERGGVTTTFLQDHLAPGGQCPVFISHNPDFRLPVDRNVPVILIGAGTGLAPYRAFLQEQELANNFGKTFLYFGCRHNEWDYLCQQELEKWADKGILHLRVAFSRQQQFKVYVQDLLIEDSHQIWQLINEENATLYVCGDARNMARDVDAALTSIVEKCKKVYSQDAKEYMSNLQNAGRYLRDLVYDCLERSTPQQVVRVLAVHFPRRKSVVSSKITRQWPDVAKEVEEEKRDFRFQILFLSNKLCVRHKKQLNLPTIALLHPAQDFFTELEEAFPPTYLDKLMQEQDKDTQLGSQLLSPNITEEIIKDFVYGKFRLDPADLRALLQILETAETSWKHPSLGCLVHQNSLKEQHSEENAELSSTVVHQAFEESGGVKFADTEKVLDIGNLDEGELESSGTSDKTLLIPDIKKFWKSFDFPVCIVKVFYEEASDLCSADTHLWSAGFLGFWRKFLSQRQLKSTAAIFTSERVFINLQARTHPSMSSSDMDSVILESCQWTMSPNYIIGQGFYSVTRGQHGDHRRVQRSEHLQKAEKYGEVSLQL</sequence>
<evidence type="ECO:0000256" key="1">
    <source>
        <dbReference type="ARBA" id="ARBA00001917"/>
    </source>
</evidence>
<dbReference type="InterPro" id="IPR001709">
    <property type="entry name" value="Flavoprot_Pyr_Nucl_cyt_Rdtase"/>
</dbReference>
<proteinExistence type="predicted"/>
<keyword evidence="5" id="KW-0274">FAD</keyword>
<dbReference type="InterPro" id="IPR029039">
    <property type="entry name" value="Flavoprotein-like_sf"/>
</dbReference>
<evidence type="ECO:0000256" key="5">
    <source>
        <dbReference type="ARBA" id="ARBA00022827"/>
    </source>
</evidence>
<dbReference type="Gene3D" id="1.20.990.10">
    <property type="entry name" value="NADPH-cytochrome p450 Reductase, Chain A, domain 3"/>
    <property type="match status" value="1"/>
</dbReference>
<evidence type="ECO:0000256" key="7">
    <source>
        <dbReference type="ARBA" id="ARBA00023002"/>
    </source>
</evidence>
<feature type="domain" description="FAD-binding FR-type" evidence="10">
    <location>
        <begin position="289"/>
        <end position="519"/>
    </location>
</feature>
<dbReference type="Gene3D" id="2.40.30.10">
    <property type="entry name" value="Translation factors"/>
    <property type="match status" value="1"/>
</dbReference>
<dbReference type="STRING" id="400727.A0A2T7NH46"/>
<dbReference type="InterPro" id="IPR001094">
    <property type="entry name" value="Flavdoxin-like"/>
</dbReference>
<evidence type="ECO:0000313" key="12">
    <source>
        <dbReference type="Proteomes" id="UP000245119"/>
    </source>
</evidence>
<dbReference type="Pfam" id="PF00175">
    <property type="entry name" value="NAD_binding_1"/>
    <property type="match status" value="1"/>
</dbReference>
<keyword evidence="7" id="KW-0560">Oxidoreductase</keyword>
<organism evidence="11 12">
    <name type="scientific">Pomacea canaliculata</name>
    <name type="common">Golden apple snail</name>
    <dbReference type="NCBI Taxonomy" id="400727"/>
    <lineage>
        <taxon>Eukaryota</taxon>
        <taxon>Metazoa</taxon>
        <taxon>Spiralia</taxon>
        <taxon>Lophotrochozoa</taxon>
        <taxon>Mollusca</taxon>
        <taxon>Gastropoda</taxon>
        <taxon>Caenogastropoda</taxon>
        <taxon>Architaenioglossa</taxon>
        <taxon>Ampullarioidea</taxon>
        <taxon>Ampullariidae</taxon>
        <taxon>Pomacea</taxon>
    </lineage>
</organism>
<dbReference type="OrthoDB" id="1856718at2759"/>
<evidence type="ECO:0000259" key="10">
    <source>
        <dbReference type="PROSITE" id="PS51384"/>
    </source>
</evidence>
<dbReference type="InterPro" id="IPR017927">
    <property type="entry name" value="FAD-bd_FR_type"/>
</dbReference>
<dbReference type="GO" id="GO:0010181">
    <property type="term" value="F:FMN binding"/>
    <property type="evidence" value="ECO:0007669"/>
    <property type="project" value="InterPro"/>
</dbReference>
<dbReference type="PANTHER" id="PTHR19384:SF128">
    <property type="entry name" value="NADPH OXIDOREDUCTASE A"/>
    <property type="match status" value="1"/>
</dbReference>
<dbReference type="Gene3D" id="3.40.50.360">
    <property type="match status" value="1"/>
</dbReference>
<dbReference type="SUPFAM" id="SSF63380">
    <property type="entry name" value="Riboflavin synthase domain-like"/>
    <property type="match status" value="1"/>
</dbReference>
<dbReference type="Gene3D" id="3.40.50.80">
    <property type="entry name" value="Nucleotide-binding domain of ferredoxin-NADP reductase (FNR) module"/>
    <property type="match status" value="1"/>
</dbReference>
<evidence type="ECO:0000256" key="2">
    <source>
        <dbReference type="ARBA" id="ARBA00001974"/>
    </source>
</evidence>
<dbReference type="PANTHER" id="PTHR19384">
    <property type="entry name" value="NITRIC OXIDE SYNTHASE-RELATED"/>
    <property type="match status" value="1"/>
</dbReference>
<dbReference type="SUPFAM" id="SSF52343">
    <property type="entry name" value="Ferredoxin reductase-like, C-terminal NADP-linked domain"/>
    <property type="match status" value="1"/>
</dbReference>
<dbReference type="InterPro" id="IPR023173">
    <property type="entry name" value="NADPH_Cyt_P450_Rdtase_alpha"/>
</dbReference>
<evidence type="ECO:0000256" key="4">
    <source>
        <dbReference type="ARBA" id="ARBA00022643"/>
    </source>
</evidence>
<feature type="compositionally biased region" description="Basic and acidic residues" evidence="8">
    <location>
        <begin position="1010"/>
        <end position="1022"/>
    </location>
</feature>
<dbReference type="SUPFAM" id="SSF52218">
    <property type="entry name" value="Flavoproteins"/>
    <property type="match status" value="1"/>
</dbReference>
<evidence type="ECO:0000313" key="11">
    <source>
        <dbReference type="EMBL" id="PVD20490.1"/>
    </source>
</evidence>
<keyword evidence="4" id="KW-0288">FMN</keyword>